<comment type="caution">
    <text evidence="2">The sequence shown here is derived from an EMBL/GenBank/DDBJ whole genome shotgun (WGS) entry which is preliminary data.</text>
</comment>
<sequence length="77" mass="8738">METSDGRVILFILLGVALFALGRRYQNMLTMRQVWKQSAKQVTARKVTAHQAAKAMIGITLLSAFVIWLVFNLNRVM</sequence>
<gene>
    <name evidence="2" type="ORF">MF672_001315</name>
</gene>
<name>A0ABT0FKG3_9ACTN</name>
<accession>A0ABT0FKG3</accession>
<keyword evidence="3" id="KW-1185">Reference proteome</keyword>
<reference evidence="2 3" key="1">
    <citation type="submission" date="2022-04" db="EMBL/GenBank/DDBJ databases">
        <title>Genome draft of Actinomadura sp. ATCC 31491.</title>
        <authorList>
            <person name="Shi X."/>
            <person name="Du Y."/>
        </authorList>
    </citation>
    <scope>NUCLEOTIDE SEQUENCE [LARGE SCALE GENOMIC DNA]</scope>
    <source>
        <strain evidence="2 3">ATCC 31491</strain>
    </source>
</reference>
<evidence type="ECO:0000313" key="3">
    <source>
        <dbReference type="Proteomes" id="UP001317259"/>
    </source>
</evidence>
<evidence type="ECO:0000256" key="1">
    <source>
        <dbReference type="SAM" id="Phobius"/>
    </source>
</evidence>
<feature type="transmembrane region" description="Helical" evidence="1">
    <location>
        <begin position="52"/>
        <end position="71"/>
    </location>
</feature>
<evidence type="ECO:0000313" key="2">
    <source>
        <dbReference type="EMBL" id="MCK2212443.1"/>
    </source>
</evidence>
<keyword evidence="1" id="KW-1133">Transmembrane helix</keyword>
<protein>
    <submittedName>
        <fullName evidence="2">Uncharacterized protein</fullName>
    </submittedName>
</protein>
<proteinExistence type="predicted"/>
<feature type="transmembrane region" description="Helical" evidence="1">
    <location>
        <begin position="6"/>
        <end position="22"/>
    </location>
</feature>
<keyword evidence="1" id="KW-0812">Transmembrane</keyword>
<keyword evidence="1" id="KW-0472">Membrane</keyword>
<dbReference type="EMBL" id="JAKRKC020000001">
    <property type="protein sequence ID" value="MCK2212443.1"/>
    <property type="molecule type" value="Genomic_DNA"/>
</dbReference>
<dbReference type="Proteomes" id="UP001317259">
    <property type="component" value="Unassembled WGS sequence"/>
</dbReference>
<organism evidence="2 3">
    <name type="scientific">Actinomadura luzonensis</name>
    <dbReference type="NCBI Taxonomy" id="2805427"/>
    <lineage>
        <taxon>Bacteria</taxon>
        <taxon>Bacillati</taxon>
        <taxon>Actinomycetota</taxon>
        <taxon>Actinomycetes</taxon>
        <taxon>Streptosporangiales</taxon>
        <taxon>Thermomonosporaceae</taxon>
        <taxon>Actinomadura</taxon>
    </lineage>
</organism>